<keyword evidence="1" id="KW-0472">Membrane</keyword>
<evidence type="ECO:0000259" key="2">
    <source>
        <dbReference type="Pfam" id="PF12773"/>
    </source>
</evidence>
<keyword evidence="1" id="KW-0812">Transmembrane</keyword>
<gene>
    <name evidence="3" type="ORF">COU28_04155</name>
</gene>
<accession>A0A2H0TXM1</accession>
<keyword evidence="1" id="KW-1133">Transmembrane helix</keyword>
<reference evidence="4" key="1">
    <citation type="submission" date="2017-09" db="EMBL/GenBank/DDBJ databases">
        <title>Depth-based differentiation of microbial function through sediment-hosted aquifers and enrichment of novel symbionts in the deep terrestrial subsurface.</title>
        <authorList>
            <person name="Probst A.J."/>
            <person name="Ladd B."/>
            <person name="Jarett J.K."/>
            <person name="Geller-Mcgrath D.E."/>
            <person name="Sieber C.M.K."/>
            <person name="Emerson J.B."/>
            <person name="Anantharaman K."/>
            <person name="Thomas B.C."/>
            <person name="Malmstrom R."/>
            <person name="Stieglmeier M."/>
            <person name="Klingl A."/>
            <person name="Woyke T."/>
            <person name="Ryan C.M."/>
            <person name="Banfield J.F."/>
        </authorList>
    </citation>
    <scope>NUCLEOTIDE SEQUENCE [LARGE SCALE GENOMIC DNA]</scope>
</reference>
<dbReference type="InterPro" id="IPR025874">
    <property type="entry name" value="DZR"/>
</dbReference>
<name>A0A2H0TXM1_9BACT</name>
<comment type="caution">
    <text evidence="3">The sequence shown here is derived from an EMBL/GenBank/DDBJ whole genome shotgun (WGS) entry which is preliminary data.</text>
</comment>
<dbReference type="AlphaFoldDB" id="A0A2H0TXM1"/>
<dbReference type="Pfam" id="PF12773">
    <property type="entry name" value="DZR"/>
    <property type="match status" value="1"/>
</dbReference>
<organism evidence="3 4">
    <name type="scientific">Candidatus Magasanikbacteria bacterium CG10_big_fil_rev_8_21_14_0_10_36_16</name>
    <dbReference type="NCBI Taxonomy" id="1974645"/>
    <lineage>
        <taxon>Bacteria</taxon>
        <taxon>Candidatus Magasanikiibacteriota</taxon>
    </lineage>
</organism>
<sequence>MTPEKSTEESQSIIKCKGCNEEVKKCYLSSEQLCYKCDKEKKMKQTDKNLTKTTETNESIDSNNTFSCNNCGSLLSKETIFCGNCGQKIEKIILNKYCTNCGKNITSSEKFCPECGTPQMNESSKKEILKKEIPAYVLFLIALVSYGISYSIGGIIGDSFGVLGLICLLLSIVRFIREQTTKRKK</sequence>
<evidence type="ECO:0000256" key="1">
    <source>
        <dbReference type="SAM" id="Phobius"/>
    </source>
</evidence>
<feature type="transmembrane region" description="Helical" evidence="1">
    <location>
        <begin position="159"/>
        <end position="176"/>
    </location>
</feature>
<evidence type="ECO:0000313" key="3">
    <source>
        <dbReference type="EMBL" id="PIR77974.1"/>
    </source>
</evidence>
<dbReference type="EMBL" id="PFBU01000078">
    <property type="protein sequence ID" value="PIR77974.1"/>
    <property type="molecule type" value="Genomic_DNA"/>
</dbReference>
<feature type="transmembrane region" description="Helical" evidence="1">
    <location>
        <begin position="133"/>
        <end position="153"/>
    </location>
</feature>
<dbReference type="Proteomes" id="UP000230852">
    <property type="component" value="Unassembled WGS sequence"/>
</dbReference>
<proteinExistence type="predicted"/>
<evidence type="ECO:0000313" key="4">
    <source>
        <dbReference type="Proteomes" id="UP000230852"/>
    </source>
</evidence>
<protein>
    <recommendedName>
        <fullName evidence="2">DZANK-type domain-containing protein</fullName>
    </recommendedName>
</protein>
<feature type="domain" description="DZANK-type" evidence="2">
    <location>
        <begin position="68"/>
        <end position="116"/>
    </location>
</feature>